<reference evidence="3" key="1">
    <citation type="submission" date="2011-06" db="EMBL/GenBank/DDBJ databases">
        <authorList>
            <consortium name="US DOE Joint Genome Institute (JGI-PGF)"/>
            <person name="Lucas S."/>
            <person name="Han J."/>
            <person name="Lapidus A."/>
            <person name="Cheng J.-F."/>
            <person name="Goodwin L."/>
            <person name="Pitluck S."/>
            <person name="Peters L."/>
            <person name="Land M.L."/>
            <person name="Hauser L."/>
            <person name="Vogl K."/>
            <person name="Liu Z."/>
            <person name="Overmann J."/>
            <person name="Frigaard N.-U."/>
            <person name="Bryant D.A."/>
            <person name="Woyke T.J."/>
        </authorList>
    </citation>
    <scope>NUCLEOTIDE SEQUENCE [LARGE SCALE GENOMIC DNA]</scope>
    <source>
        <strain evidence="3">970</strain>
    </source>
</reference>
<evidence type="ECO:0000313" key="3">
    <source>
        <dbReference type="Proteomes" id="UP000002964"/>
    </source>
</evidence>
<sequence length="214" mass="24486">MTFTRPDAQMTKAAESPKNRPEFSGDPETRGHHGKGWASYANSRAVADPASGDHEPLSRQAMRVMAEWLDQEQDALRIHAEIEEVSTMLRLRAERKRQGARAGCSRLGVRMRSPRRPGGSFTLEWFLVERPGRTQYLPRGRGDRYNRPAFHRAVPWERHIALDAERPLGAIRERLRLIKDLERRLQELQTLLAQPLPSAETDCDDETIREGRAS</sequence>
<protein>
    <submittedName>
        <fullName evidence="2">Uncharacterized protein</fullName>
    </submittedName>
</protein>
<dbReference type="Pfam" id="PF19456">
    <property type="entry name" value="MobI"/>
    <property type="match status" value="1"/>
</dbReference>
<keyword evidence="3" id="KW-1185">Reference proteome</keyword>
<dbReference type="EMBL" id="JH603163">
    <property type="protein sequence ID" value="EIC23907.1"/>
    <property type="molecule type" value="Genomic_DNA"/>
</dbReference>
<evidence type="ECO:0000313" key="2">
    <source>
        <dbReference type="EMBL" id="EIC23907.1"/>
    </source>
</evidence>
<name>H8YVG7_9GAMM</name>
<dbReference type="AlphaFoldDB" id="H8YVG7"/>
<feature type="region of interest" description="Disordered" evidence="1">
    <location>
        <begin position="1"/>
        <end position="57"/>
    </location>
</feature>
<dbReference type="OrthoDB" id="5762830at2"/>
<organism evidence="2 3">
    <name type="scientific">Thiorhodovibrio frisius</name>
    <dbReference type="NCBI Taxonomy" id="631362"/>
    <lineage>
        <taxon>Bacteria</taxon>
        <taxon>Pseudomonadati</taxon>
        <taxon>Pseudomonadota</taxon>
        <taxon>Gammaproteobacteria</taxon>
        <taxon>Chromatiales</taxon>
        <taxon>Chromatiaceae</taxon>
        <taxon>Thiorhodovibrio</taxon>
    </lineage>
</organism>
<gene>
    <name evidence="2" type="ORF">Thi970DRAFT_00042</name>
</gene>
<reference evidence="2 3" key="2">
    <citation type="submission" date="2011-11" db="EMBL/GenBank/DDBJ databases">
        <authorList>
            <consortium name="US DOE Joint Genome Institute"/>
            <person name="Lucas S."/>
            <person name="Han J."/>
            <person name="Lapidus A."/>
            <person name="Cheng J.-F."/>
            <person name="Goodwin L."/>
            <person name="Pitluck S."/>
            <person name="Peters L."/>
            <person name="Ovchinnikova G."/>
            <person name="Zhang X."/>
            <person name="Detter J.C."/>
            <person name="Han C."/>
            <person name="Tapia R."/>
            <person name="Land M."/>
            <person name="Hauser L."/>
            <person name="Kyrpides N."/>
            <person name="Ivanova N."/>
            <person name="Pagani I."/>
            <person name="Vogl K."/>
            <person name="Liu Z."/>
            <person name="Overmann J."/>
            <person name="Frigaard N.-U."/>
            <person name="Bryant D."/>
            <person name="Woyke T."/>
        </authorList>
    </citation>
    <scope>NUCLEOTIDE SEQUENCE [LARGE SCALE GENOMIC DNA]</scope>
    <source>
        <strain evidence="2 3">970</strain>
    </source>
</reference>
<dbReference type="STRING" id="631362.Thi970DRAFT_00042"/>
<proteinExistence type="predicted"/>
<accession>H8YVG7</accession>
<dbReference type="Proteomes" id="UP000002964">
    <property type="component" value="Unassembled WGS sequence"/>
</dbReference>
<evidence type="ECO:0000256" key="1">
    <source>
        <dbReference type="SAM" id="MobiDB-lite"/>
    </source>
</evidence>
<feature type="compositionally biased region" description="Basic and acidic residues" evidence="1">
    <location>
        <begin position="15"/>
        <end position="31"/>
    </location>
</feature>
<dbReference type="InterPro" id="IPR045809">
    <property type="entry name" value="MobI"/>
</dbReference>
<dbReference type="HOGENOM" id="CLU_1288398_0_0_6"/>